<dbReference type="UniPathway" id="UPA00031">
    <property type="reaction ID" value="UER00006"/>
</dbReference>
<dbReference type="EC" id="2.4.2.17" evidence="3"/>
<accession>A0A250WY54</accession>
<evidence type="ECO:0000259" key="9">
    <source>
        <dbReference type="Pfam" id="PF08029"/>
    </source>
</evidence>
<evidence type="ECO:0000256" key="6">
    <source>
        <dbReference type="ARBA" id="ARBA00022679"/>
    </source>
</evidence>
<keyword evidence="5" id="KW-0328">Glycosyltransferase</keyword>
<reference evidence="10 11" key="1">
    <citation type="submission" date="2017-08" db="EMBL/GenBank/DDBJ databases">
        <title>Acidophilic green algal genome provides insights into adaptation to an acidic environment.</title>
        <authorList>
            <person name="Hirooka S."/>
            <person name="Hirose Y."/>
            <person name="Kanesaki Y."/>
            <person name="Higuchi S."/>
            <person name="Fujiwara T."/>
            <person name="Onuma R."/>
            <person name="Era A."/>
            <person name="Ohbayashi R."/>
            <person name="Uzuka A."/>
            <person name="Nozaki H."/>
            <person name="Yoshikawa H."/>
            <person name="Miyagishima S.Y."/>
        </authorList>
    </citation>
    <scope>NUCLEOTIDE SEQUENCE [LARGE SCALE GENOMIC DNA]</scope>
    <source>
        <strain evidence="10 11">NIES-2499</strain>
    </source>
</reference>
<evidence type="ECO:0000256" key="4">
    <source>
        <dbReference type="ARBA" id="ARBA00022605"/>
    </source>
</evidence>
<dbReference type="InterPro" id="IPR015867">
    <property type="entry name" value="N-reg_PII/ATP_PRibTrfase_C"/>
</dbReference>
<dbReference type="FunFam" id="3.40.190.10:FF:000118">
    <property type="entry name" value="ATP phosphoribosyltransferase 2, chloroplastic"/>
    <property type="match status" value="1"/>
</dbReference>
<evidence type="ECO:0000256" key="5">
    <source>
        <dbReference type="ARBA" id="ARBA00022676"/>
    </source>
</evidence>
<dbReference type="GO" id="GO:0000287">
    <property type="term" value="F:magnesium ion binding"/>
    <property type="evidence" value="ECO:0007669"/>
    <property type="project" value="InterPro"/>
</dbReference>
<dbReference type="InterPro" id="IPR013820">
    <property type="entry name" value="ATP_PRibTrfase_cat"/>
</dbReference>
<evidence type="ECO:0000256" key="1">
    <source>
        <dbReference type="ARBA" id="ARBA00000915"/>
    </source>
</evidence>
<keyword evidence="6" id="KW-0808">Transferase</keyword>
<proteinExistence type="predicted"/>
<dbReference type="InterPro" id="IPR013115">
    <property type="entry name" value="HisG_C"/>
</dbReference>
<feature type="domain" description="Histidine biosynthesis HisG C-terminal" evidence="9">
    <location>
        <begin position="311"/>
        <end position="397"/>
    </location>
</feature>
<evidence type="ECO:0000313" key="11">
    <source>
        <dbReference type="Proteomes" id="UP000232323"/>
    </source>
</evidence>
<dbReference type="OrthoDB" id="2574at2759"/>
<keyword evidence="11" id="KW-1185">Reference proteome</keyword>
<dbReference type="EMBL" id="BEGY01000013">
    <property type="protein sequence ID" value="GAX75767.1"/>
    <property type="molecule type" value="Genomic_DNA"/>
</dbReference>
<evidence type="ECO:0000256" key="3">
    <source>
        <dbReference type="ARBA" id="ARBA00011946"/>
    </source>
</evidence>
<dbReference type="GO" id="GO:0000105">
    <property type="term" value="P:L-histidine biosynthetic process"/>
    <property type="evidence" value="ECO:0007669"/>
    <property type="project" value="UniProtKB-UniPathway"/>
</dbReference>
<evidence type="ECO:0000256" key="2">
    <source>
        <dbReference type="ARBA" id="ARBA00004667"/>
    </source>
</evidence>
<evidence type="ECO:0000256" key="7">
    <source>
        <dbReference type="ARBA" id="ARBA00023102"/>
    </source>
</evidence>
<dbReference type="Gene3D" id="3.30.70.120">
    <property type="match status" value="1"/>
</dbReference>
<dbReference type="AlphaFoldDB" id="A0A250WY54"/>
<dbReference type="GO" id="GO:0003879">
    <property type="term" value="F:ATP phosphoribosyltransferase activity"/>
    <property type="evidence" value="ECO:0007669"/>
    <property type="project" value="UniProtKB-EC"/>
</dbReference>
<keyword evidence="4" id="KW-0028">Amino-acid biosynthesis</keyword>
<dbReference type="Proteomes" id="UP000232323">
    <property type="component" value="Unassembled WGS sequence"/>
</dbReference>
<name>A0A250WY54_9CHLO</name>
<dbReference type="STRING" id="1157962.A0A250WY54"/>
<dbReference type="Gene3D" id="3.40.190.10">
    <property type="entry name" value="Periplasmic binding protein-like II"/>
    <property type="match status" value="2"/>
</dbReference>
<gene>
    <name evidence="10" type="ORF">CEUSTIGMA_g3210.t1</name>
</gene>
<dbReference type="NCBIfam" id="TIGR00070">
    <property type="entry name" value="hisG"/>
    <property type="match status" value="1"/>
</dbReference>
<dbReference type="PANTHER" id="PTHR21403">
    <property type="entry name" value="ATP PHOSPHORIBOSYLTRANSFERASE ATP-PRTASE"/>
    <property type="match status" value="1"/>
</dbReference>
<dbReference type="InterPro" id="IPR018198">
    <property type="entry name" value="ATP_PRibTrfase_CS"/>
</dbReference>
<dbReference type="GO" id="GO:0005737">
    <property type="term" value="C:cytoplasm"/>
    <property type="evidence" value="ECO:0007669"/>
    <property type="project" value="InterPro"/>
</dbReference>
<dbReference type="SUPFAM" id="SSF54913">
    <property type="entry name" value="GlnB-like"/>
    <property type="match status" value="1"/>
</dbReference>
<comment type="pathway">
    <text evidence="2">Amino-acid biosynthesis; L-histidine biosynthesis; L-histidine from 5-phospho-alpha-D-ribose 1-diphosphate: step 1/9.</text>
</comment>
<dbReference type="PANTHER" id="PTHR21403:SF8">
    <property type="entry name" value="ATP PHOSPHORIBOSYLTRANSFERASE"/>
    <property type="match status" value="1"/>
</dbReference>
<sequence>MRASTKLETRAGTSIKPGTCNIRIAQASIIRPNVLLINDSSPSTSRSDQQMRSIAVSSLTKRAEDGVVASKPTTAAPRDTLRMGLPSKGRMAEDTMLLMKECALSVNKINPRQYVAKISQIPGLEVWFQRASDVVRKLRSGDLDLGIVGTDMFMELADNDSDVILLHDALNFGQCKLALGIPMTGKYTNVNTLEQLRSMPDWTAESPLRVVTGYHNIAQRFFSEKGFRHITLVSADGALEAAPAMGSADIILDLVSTGVTLRENNLKEIQGGDILQSEGVLIANRKSLLDRPGLLQIVHELIERFDAHLKAEQFYSVIANMRGETPESVARLLMSEAGLAGLQGPTISNVYNLNGSDDEVQHGFYAATICVPKKKLYAAVKSLQKLGGSGVLVQPMTYIFDEEPKRWTDLLERLNLTSKDVFGH</sequence>
<keyword evidence="7" id="KW-0368">Histidine biosynthesis</keyword>
<feature type="domain" description="ATP phosphoribosyltransferase catalytic" evidence="8">
    <location>
        <begin position="130"/>
        <end position="304"/>
    </location>
</feature>
<evidence type="ECO:0000259" key="8">
    <source>
        <dbReference type="Pfam" id="PF01634"/>
    </source>
</evidence>
<comment type="caution">
    <text evidence="10">The sequence shown here is derived from an EMBL/GenBank/DDBJ whole genome shotgun (WGS) entry which is preliminary data.</text>
</comment>
<dbReference type="InterPro" id="IPR001348">
    <property type="entry name" value="ATP_PRibTrfase_HisG"/>
</dbReference>
<dbReference type="PROSITE" id="PS01316">
    <property type="entry name" value="ATP_P_PHORIBOSYLTR"/>
    <property type="match status" value="1"/>
</dbReference>
<dbReference type="SUPFAM" id="SSF53850">
    <property type="entry name" value="Periplasmic binding protein-like II"/>
    <property type="match status" value="1"/>
</dbReference>
<protein>
    <recommendedName>
        <fullName evidence="3">ATP phosphoribosyltransferase</fullName>
        <ecNumber evidence="3">2.4.2.17</ecNumber>
    </recommendedName>
</protein>
<dbReference type="CDD" id="cd13593">
    <property type="entry name" value="PBP2_HisGL3"/>
    <property type="match status" value="1"/>
</dbReference>
<dbReference type="Pfam" id="PF01634">
    <property type="entry name" value="HisG"/>
    <property type="match status" value="1"/>
</dbReference>
<comment type="catalytic activity">
    <reaction evidence="1">
        <text>1-(5-phospho-beta-D-ribosyl)-ATP + diphosphate = 5-phospho-alpha-D-ribose 1-diphosphate + ATP</text>
        <dbReference type="Rhea" id="RHEA:18473"/>
        <dbReference type="ChEBI" id="CHEBI:30616"/>
        <dbReference type="ChEBI" id="CHEBI:33019"/>
        <dbReference type="ChEBI" id="CHEBI:58017"/>
        <dbReference type="ChEBI" id="CHEBI:73183"/>
        <dbReference type="EC" id="2.4.2.17"/>
    </reaction>
</comment>
<dbReference type="Pfam" id="PF08029">
    <property type="entry name" value="HisG_C"/>
    <property type="match status" value="1"/>
</dbReference>
<evidence type="ECO:0000313" key="10">
    <source>
        <dbReference type="EMBL" id="GAX75767.1"/>
    </source>
</evidence>
<dbReference type="InterPro" id="IPR011322">
    <property type="entry name" value="N-reg_PII-like_a/b"/>
</dbReference>
<organism evidence="10 11">
    <name type="scientific">Chlamydomonas eustigma</name>
    <dbReference type="NCBI Taxonomy" id="1157962"/>
    <lineage>
        <taxon>Eukaryota</taxon>
        <taxon>Viridiplantae</taxon>
        <taxon>Chlorophyta</taxon>
        <taxon>core chlorophytes</taxon>
        <taxon>Chlorophyceae</taxon>
        <taxon>CS clade</taxon>
        <taxon>Chlamydomonadales</taxon>
        <taxon>Chlamydomonadaceae</taxon>
        <taxon>Chlamydomonas</taxon>
    </lineage>
</organism>